<accession>A0ABN8UDM7</accession>
<dbReference type="Proteomes" id="UP001154322">
    <property type="component" value="Unassembled WGS sequence"/>
</dbReference>
<name>A0ABN8UDM7_9BACL</name>
<gene>
    <name evidence="1" type="ORF">WJ0W_006513</name>
</gene>
<comment type="caution">
    <text evidence="1">The sequence shown here is derived from an EMBL/GenBank/DDBJ whole genome shotgun (WGS) entry which is preliminary data.</text>
</comment>
<sequence>MNFRLDSTGDLIFADGELQMVSGPEEIAQAARVVLGTNLDEWFLDPMQAQAMMCCCRSSRTKRGDSRNGLFSP</sequence>
<evidence type="ECO:0000313" key="1">
    <source>
        <dbReference type="EMBL" id="CAH8249327.1"/>
    </source>
</evidence>
<dbReference type="EMBL" id="CALYLO010000015">
    <property type="protein sequence ID" value="CAH8249327.1"/>
    <property type="molecule type" value="Genomic_DNA"/>
</dbReference>
<organism evidence="1 2">
    <name type="scientific">Paenibacillus melissococcoides</name>
    <dbReference type="NCBI Taxonomy" id="2912268"/>
    <lineage>
        <taxon>Bacteria</taxon>
        <taxon>Bacillati</taxon>
        <taxon>Bacillota</taxon>
        <taxon>Bacilli</taxon>
        <taxon>Bacillales</taxon>
        <taxon>Paenibacillaceae</taxon>
        <taxon>Paenibacillus</taxon>
    </lineage>
</organism>
<keyword evidence="2" id="KW-1185">Reference proteome</keyword>
<protein>
    <submittedName>
        <fullName evidence="1">Uncharacterized protein</fullName>
    </submittedName>
</protein>
<evidence type="ECO:0000313" key="2">
    <source>
        <dbReference type="Proteomes" id="UP001154322"/>
    </source>
</evidence>
<dbReference type="RefSeq" id="WP_261948904.1">
    <property type="nucleotide sequence ID" value="NZ_CALYLO010000015.1"/>
</dbReference>
<proteinExistence type="predicted"/>
<reference evidence="1" key="1">
    <citation type="submission" date="2022-06" db="EMBL/GenBank/DDBJ databases">
        <authorList>
            <person name="Dietemann V."/>
            <person name="Ory F."/>
            <person name="Dainat B."/>
            <person name="Oberhansli S."/>
        </authorList>
    </citation>
    <scope>NUCLEOTIDE SEQUENCE</scope>
    <source>
        <strain evidence="1">Ena-SAMPLE-TAB-26-04-2022-14:26:32:270-5432</strain>
    </source>
</reference>